<evidence type="ECO:0000313" key="2">
    <source>
        <dbReference type="Proteomes" id="UP000214596"/>
    </source>
</evidence>
<proteinExistence type="predicted"/>
<name>A0A227JFV4_VIBPH</name>
<reference evidence="1 2" key="1">
    <citation type="journal article" date="2017" name="Appl. Environ. Microbiol.">
        <title>Parallel evolution of two clades of a major Atlantic endemic Vibrio parahaemolyticus pathogen lineage by independent acquisition of related pathogenicity islands.</title>
        <authorList>
            <person name="Xu F."/>
            <person name="Gonzalez-Escalona N."/>
            <person name="Drees K.P."/>
            <person name="Sebra R.P."/>
            <person name="Cooper V.S."/>
            <person name="Jones S.H."/>
            <person name="Whistler C.A."/>
        </authorList>
    </citation>
    <scope>NUCLEOTIDE SEQUENCE [LARGE SCALE GENOMIC DNA]</scope>
    <source>
        <strain evidence="1 2">MAVP-3</strain>
    </source>
</reference>
<evidence type="ECO:0000313" key="1">
    <source>
        <dbReference type="EMBL" id="OXE34016.1"/>
    </source>
</evidence>
<comment type="caution">
    <text evidence="1">The sequence shown here is derived from an EMBL/GenBank/DDBJ whole genome shotgun (WGS) entry which is preliminary data.</text>
</comment>
<accession>A0A227JFV4</accession>
<organism evidence="1 2">
    <name type="scientific">Vibrio parahaemolyticus</name>
    <dbReference type="NCBI Taxonomy" id="670"/>
    <lineage>
        <taxon>Bacteria</taxon>
        <taxon>Pseudomonadati</taxon>
        <taxon>Pseudomonadota</taxon>
        <taxon>Gammaproteobacteria</taxon>
        <taxon>Vibrionales</taxon>
        <taxon>Vibrionaceae</taxon>
        <taxon>Vibrio</taxon>
    </lineage>
</organism>
<sequence>MLFEAHSIDEPRPKNSPRFGEFFYLHAKFFYFFTITSRFITQNALLLTKLI</sequence>
<gene>
    <name evidence="1" type="ORF">CA163_04465</name>
</gene>
<dbReference type="AlphaFoldDB" id="A0A227JFV4"/>
<dbReference type="EMBL" id="NIXT01000148">
    <property type="protein sequence ID" value="OXE34016.1"/>
    <property type="molecule type" value="Genomic_DNA"/>
</dbReference>
<dbReference type="Proteomes" id="UP000214596">
    <property type="component" value="Unassembled WGS sequence"/>
</dbReference>
<protein>
    <submittedName>
        <fullName evidence="1">Uncharacterized protein</fullName>
    </submittedName>
</protein>